<protein>
    <submittedName>
        <fullName evidence="1">Uncharacterized protein</fullName>
    </submittedName>
</protein>
<sequence length="141" mass="15610">MRQERATFVLFDQDVIVLLNKSYPNEGTLPKPIANLKGQSFLFKVEVDSENGGIFQPSYKDSEKLDPLDKGKAVVVDSGVADVAHDLLQRFSEASPDFETGSMSLSVCVVDLDANAEETPNNKRSRELDPDYASKQILMKV</sequence>
<name>A0A2K3NYY2_TRIPR</name>
<gene>
    <name evidence="1" type="ORF">L195_g004737</name>
</gene>
<evidence type="ECO:0000313" key="1">
    <source>
        <dbReference type="EMBL" id="PNY08223.1"/>
    </source>
</evidence>
<accession>A0A2K3NYY2</accession>
<proteinExistence type="predicted"/>
<reference evidence="1 2" key="2">
    <citation type="journal article" date="2017" name="Front. Plant Sci.">
        <title>Gene Classification and Mining of Molecular Markers Useful in Red Clover (Trifolium pratense) Breeding.</title>
        <authorList>
            <person name="Istvanek J."/>
            <person name="Dluhosova J."/>
            <person name="Dluhos P."/>
            <person name="Patkova L."/>
            <person name="Nedelnik J."/>
            <person name="Repkova J."/>
        </authorList>
    </citation>
    <scope>NUCLEOTIDE SEQUENCE [LARGE SCALE GENOMIC DNA]</scope>
    <source>
        <strain evidence="2">cv. Tatra</strain>
        <tissue evidence="1">Young leaves</tissue>
    </source>
</reference>
<dbReference type="Proteomes" id="UP000236291">
    <property type="component" value="Unassembled WGS sequence"/>
</dbReference>
<reference evidence="1 2" key="1">
    <citation type="journal article" date="2014" name="Am. J. Bot.">
        <title>Genome assembly and annotation for red clover (Trifolium pratense; Fabaceae).</title>
        <authorList>
            <person name="Istvanek J."/>
            <person name="Jaros M."/>
            <person name="Krenek A."/>
            <person name="Repkova J."/>
        </authorList>
    </citation>
    <scope>NUCLEOTIDE SEQUENCE [LARGE SCALE GENOMIC DNA]</scope>
    <source>
        <strain evidence="2">cv. Tatra</strain>
        <tissue evidence="1">Young leaves</tissue>
    </source>
</reference>
<dbReference type="EMBL" id="ASHM01002369">
    <property type="protein sequence ID" value="PNY08223.1"/>
    <property type="molecule type" value="Genomic_DNA"/>
</dbReference>
<dbReference type="AlphaFoldDB" id="A0A2K3NYY2"/>
<comment type="caution">
    <text evidence="1">The sequence shown here is derived from an EMBL/GenBank/DDBJ whole genome shotgun (WGS) entry which is preliminary data.</text>
</comment>
<evidence type="ECO:0000313" key="2">
    <source>
        <dbReference type="Proteomes" id="UP000236291"/>
    </source>
</evidence>
<organism evidence="1 2">
    <name type="scientific">Trifolium pratense</name>
    <name type="common">Red clover</name>
    <dbReference type="NCBI Taxonomy" id="57577"/>
    <lineage>
        <taxon>Eukaryota</taxon>
        <taxon>Viridiplantae</taxon>
        <taxon>Streptophyta</taxon>
        <taxon>Embryophyta</taxon>
        <taxon>Tracheophyta</taxon>
        <taxon>Spermatophyta</taxon>
        <taxon>Magnoliopsida</taxon>
        <taxon>eudicotyledons</taxon>
        <taxon>Gunneridae</taxon>
        <taxon>Pentapetalae</taxon>
        <taxon>rosids</taxon>
        <taxon>fabids</taxon>
        <taxon>Fabales</taxon>
        <taxon>Fabaceae</taxon>
        <taxon>Papilionoideae</taxon>
        <taxon>50 kb inversion clade</taxon>
        <taxon>NPAAA clade</taxon>
        <taxon>Hologalegina</taxon>
        <taxon>IRL clade</taxon>
        <taxon>Trifolieae</taxon>
        <taxon>Trifolium</taxon>
    </lineage>
</organism>